<keyword evidence="1" id="KW-0812">Transmembrane</keyword>
<feature type="domain" description="Distal membrane-arm assembly complex protein 1-like" evidence="2">
    <location>
        <begin position="15"/>
        <end position="61"/>
    </location>
</feature>
<evidence type="ECO:0000256" key="1">
    <source>
        <dbReference type="SAM" id="Phobius"/>
    </source>
</evidence>
<feature type="transmembrane region" description="Helical" evidence="1">
    <location>
        <begin position="48"/>
        <end position="66"/>
    </location>
</feature>
<reference evidence="3" key="1">
    <citation type="journal article" date="2020" name="G3 (Bethesda)">
        <title>High-Quality Assemblies for Three Invasive Social Wasps from the &lt;i&gt;Vespula&lt;/i&gt; Genus.</title>
        <authorList>
            <person name="Harrop T.W.R."/>
            <person name="Guhlin J."/>
            <person name="McLaughlin G.M."/>
            <person name="Permina E."/>
            <person name="Stockwell P."/>
            <person name="Gilligan J."/>
            <person name="Le Lec M.F."/>
            <person name="Gruber M.A.M."/>
            <person name="Quinn O."/>
            <person name="Lovegrove M."/>
            <person name="Duncan E.J."/>
            <person name="Remnant E.J."/>
            <person name="Van Eeckhoven J."/>
            <person name="Graham B."/>
            <person name="Knapp R.A."/>
            <person name="Langford K.W."/>
            <person name="Kronenberg Z."/>
            <person name="Press M.O."/>
            <person name="Eacker S.M."/>
            <person name="Wilson-Rankin E.E."/>
            <person name="Purcell J."/>
            <person name="Lester P.J."/>
            <person name="Dearden P.K."/>
        </authorList>
    </citation>
    <scope>NUCLEOTIDE SEQUENCE</scope>
    <source>
        <strain evidence="3">Marl-1</strain>
    </source>
</reference>
<proteinExistence type="predicted"/>
<sequence>MSSTINSIITNRDRDCLACRIVSGGGLIGSGLYVFYHSKKLQKPKGKTVMYTITSALVLLGTARIMDLPPFRNQFNHR</sequence>
<dbReference type="Pfam" id="PF15055">
    <property type="entry name" value="DMAC1_Dmo2"/>
    <property type="match status" value="1"/>
</dbReference>
<evidence type="ECO:0000259" key="2">
    <source>
        <dbReference type="Pfam" id="PF15055"/>
    </source>
</evidence>
<keyword evidence="1" id="KW-1133">Transmembrane helix</keyword>
<accession>A0A834J9C2</accession>
<comment type="caution">
    <text evidence="3">The sequence shown here is derived from an EMBL/GenBank/DDBJ whole genome shotgun (WGS) entry which is preliminary data.</text>
</comment>
<feature type="transmembrane region" description="Helical" evidence="1">
    <location>
        <begin position="17"/>
        <end position="36"/>
    </location>
</feature>
<evidence type="ECO:0000313" key="3">
    <source>
        <dbReference type="EMBL" id="KAF7384219.1"/>
    </source>
</evidence>
<keyword evidence="4" id="KW-1185">Reference proteome</keyword>
<dbReference type="EMBL" id="JACSEA010000016">
    <property type="protein sequence ID" value="KAF7384219.1"/>
    <property type="molecule type" value="Genomic_DNA"/>
</dbReference>
<organism evidence="3 4">
    <name type="scientific">Vespula vulgaris</name>
    <name type="common">Yellow jacket</name>
    <name type="synonym">Wasp</name>
    <dbReference type="NCBI Taxonomy" id="7454"/>
    <lineage>
        <taxon>Eukaryota</taxon>
        <taxon>Metazoa</taxon>
        <taxon>Ecdysozoa</taxon>
        <taxon>Arthropoda</taxon>
        <taxon>Hexapoda</taxon>
        <taxon>Insecta</taxon>
        <taxon>Pterygota</taxon>
        <taxon>Neoptera</taxon>
        <taxon>Endopterygota</taxon>
        <taxon>Hymenoptera</taxon>
        <taxon>Apocrita</taxon>
        <taxon>Aculeata</taxon>
        <taxon>Vespoidea</taxon>
        <taxon>Vespidae</taxon>
        <taxon>Vespinae</taxon>
        <taxon>Vespula</taxon>
    </lineage>
</organism>
<protein>
    <recommendedName>
        <fullName evidence="2">Distal membrane-arm assembly complex protein 1-like domain-containing protein</fullName>
    </recommendedName>
</protein>
<keyword evidence="1" id="KW-0472">Membrane</keyword>
<dbReference type="InterPro" id="IPR028036">
    <property type="entry name" value="DMAC1-like_dom"/>
</dbReference>
<dbReference type="AlphaFoldDB" id="A0A834J9C2"/>
<evidence type="ECO:0000313" key="4">
    <source>
        <dbReference type="Proteomes" id="UP000614350"/>
    </source>
</evidence>
<gene>
    <name evidence="3" type="ORF">HZH66_012469</name>
</gene>
<name>A0A834J9C2_VESVU</name>
<dbReference type="Proteomes" id="UP000614350">
    <property type="component" value="Unassembled WGS sequence"/>
</dbReference>